<proteinExistence type="predicted"/>
<gene>
    <name evidence="3" type="ORF">TVAG_369910</name>
</gene>
<dbReference type="VEuPathDB" id="TrichDB:TVAGG3_0859980"/>
<dbReference type="InterPro" id="IPR051567">
    <property type="entry name" value="Unconventional_Myosin_ATPase"/>
</dbReference>
<dbReference type="SUPFAM" id="SSF47031">
    <property type="entry name" value="Second domain of FERM"/>
    <property type="match status" value="3"/>
</dbReference>
<feature type="coiled-coil region" evidence="1">
    <location>
        <begin position="4531"/>
        <end position="4562"/>
    </location>
</feature>
<organism evidence="3 4">
    <name type="scientific">Trichomonas vaginalis (strain ATCC PRA-98 / G3)</name>
    <dbReference type="NCBI Taxonomy" id="412133"/>
    <lineage>
        <taxon>Eukaryota</taxon>
        <taxon>Metamonada</taxon>
        <taxon>Parabasalia</taxon>
        <taxon>Trichomonadida</taxon>
        <taxon>Trichomonadidae</taxon>
        <taxon>Trichomonas</taxon>
    </lineage>
</organism>
<dbReference type="EMBL" id="DS113525">
    <property type="protein sequence ID" value="EAY02763.1"/>
    <property type="molecule type" value="Genomic_DNA"/>
</dbReference>
<evidence type="ECO:0000313" key="3">
    <source>
        <dbReference type="EMBL" id="EAY02763.1"/>
    </source>
</evidence>
<dbReference type="Proteomes" id="UP000001542">
    <property type="component" value="Unassembled WGS sequence"/>
</dbReference>
<dbReference type="InParanoid" id="A2EX43"/>
<dbReference type="OrthoDB" id="10262320at2759"/>
<dbReference type="SMART" id="SM00295">
    <property type="entry name" value="B41"/>
    <property type="match status" value="2"/>
</dbReference>
<dbReference type="InterPro" id="IPR019748">
    <property type="entry name" value="FERM_central"/>
</dbReference>
<evidence type="ECO:0000313" key="4">
    <source>
        <dbReference type="Proteomes" id="UP000001542"/>
    </source>
</evidence>
<evidence type="ECO:0000259" key="2">
    <source>
        <dbReference type="PROSITE" id="PS50057"/>
    </source>
</evidence>
<reference evidence="3" key="1">
    <citation type="submission" date="2006-10" db="EMBL/GenBank/DDBJ databases">
        <authorList>
            <person name="Amadeo P."/>
            <person name="Zhao Q."/>
            <person name="Wortman J."/>
            <person name="Fraser-Liggett C."/>
            <person name="Carlton J."/>
        </authorList>
    </citation>
    <scope>NUCLEOTIDE SEQUENCE</scope>
    <source>
        <strain evidence="3">G3</strain>
    </source>
</reference>
<dbReference type="PANTHER" id="PTHR22692:SF33">
    <property type="entry name" value="MYOSIN"/>
    <property type="match status" value="1"/>
</dbReference>
<dbReference type="CDD" id="cd01765">
    <property type="entry name" value="FERM_F0_F1"/>
    <property type="match status" value="1"/>
</dbReference>
<name>A2EX43_TRIV3</name>
<feature type="domain" description="FERM" evidence="2">
    <location>
        <begin position="1122"/>
        <end position="1412"/>
    </location>
</feature>
<dbReference type="InterPro" id="IPR035963">
    <property type="entry name" value="FERM_2"/>
</dbReference>
<dbReference type="PANTHER" id="PTHR22692">
    <property type="entry name" value="MYOSIN VII, XV"/>
    <property type="match status" value="1"/>
</dbReference>
<protein>
    <recommendedName>
        <fullName evidence="2">FERM domain-containing protein</fullName>
    </recommendedName>
</protein>
<dbReference type="InterPro" id="IPR014352">
    <property type="entry name" value="FERM/acyl-CoA-bd_prot_sf"/>
</dbReference>
<dbReference type="PROSITE" id="PS50057">
    <property type="entry name" value="FERM_3"/>
    <property type="match status" value="2"/>
</dbReference>
<dbReference type="Pfam" id="PF00373">
    <property type="entry name" value="FERM_M"/>
    <property type="match status" value="1"/>
</dbReference>
<dbReference type="VEuPathDB" id="TrichDB:TVAG_369910"/>
<keyword evidence="4" id="KW-1185">Reference proteome</keyword>
<dbReference type="STRING" id="5722.A2EX43"/>
<dbReference type="GO" id="GO:0005737">
    <property type="term" value="C:cytoplasm"/>
    <property type="evidence" value="ECO:0007669"/>
    <property type="project" value="UniProtKB-SubCell"/>
</dbReference>
<dbReference type="Gene3D" id="1.20.80.10">
    <property type="match status" value="1"/>
</dbReference>
<accession>A2EX43</accession>
<dbReference type="InterPro" id="IPR000299">
    <property type="entry name" value="FERM_domain"/>
</dbReference>
<dbReference type="RefSeq" id="XP_001314986.1">
    <property type="nucleotide sequence ID" value="XM_001314951.1"/>
</dbReference>
<evidence type="ECO:0000256" key="1">
    <source>
        <dbReference type="SAM" id="Coils"/>
    </source>
</evidence>
<reference evidence="3" key="2">
    <citation type="journal article" date="2007" name="Science">
        <title>Draft genome sequence of the sexually transmitted pathogen Trichomonas vaginalis.</title>
        <authorList>
            <person name="Carlton J.M."/>
            <person name="Hirt R.P."/>
            <person name="Silva J.C."/>
            <person name="Delcher A.L."/>
            <person name="Schatz M."/>
            <person name="Zhao Q."/>
            <person name="Wortman J.R."/>
            <person name="Bidwell S.L."/>
            <person name="Alsmark U.C.M."/>
            <person name="Besteiro S."/>
            <person name="Sicheritz-Ponten T."/>
            <person name="Noel C.J."/>
            <person name="Dacks J.B."/>
            <person name="Foster P.G."/>
            <person name="Simillion C."/>
            <person name="Van de Peer Y."/>
            <person name="Miranda-Saavedra D."/>
            <person name="Barton G.J."/>
            <person name="Westrop G.D."/>
            <person name="Mueller S."/>
            <person name="Dessi D."/>
            <person name="Fiori P.L."/>
            <person name="Ren Q."/>
            <person name="Paulsen I."/>
            <person name="Zhang H."/>
            <person name="Bastida-Corcuera F.D."/>
            <person name="Simoes-Barbosa A."/>
            <person name="Brown M.T."/>
            <person name="Hayes R.D."/>
            <person name="Mukherjee M."/>
            <person name="Okumura C.Y."/>
            <person name="Schneider R."/>
            <person name="Smith A.J."/>
            <person name="Vanacova S."/>
            <person name="Villalvazo M."/>
            <person name="Haas B.J."/>
            <person name="Pertea M."/>
            <person name="Feldblyum T.V."/>
            <person name="Utterback T.R."/>
            <person name="Shu C.L."/>
            <person name="Osoegawa K."/>
            <person name="de Jong P.J."/>
            <person name="Hrdy I."/>
            <person name="Horvathova L."/>
            <person name="Zubacova Z."/>
            <person name="Dolezal P."/>
            <person name="Malik S.B."/>
            <person name="Logsdon J.M. Jr."/>
            <person name="Henze K."/>
            <person name="Gupta A."/>
            <person name="Wang C.C."/>
            <person name="Dunne R.L."/>
            <person name="Upcroft J.A."/>
            <person name="Upcroft P."/>
            <person name="White O."/>
            <person name="Salzberg S.L."/>
            <person name="Tang P."/>
            <person name="Chiu C.-H."/>
            <person name="Lee Y.-S."/>
            <person name="Embley T.M."/>
            <person name="Coombs G.H."/>
            <person name="Mottram J.C."/>
            <person name="Tachezy J."/>
            <person name="Fraser-Liggett C.M."/>
            <person name="Johnson P.J."/>
        </authorList>
    </citation>
    <scope>NUCLEOTIDE SEQUENCE [LARGE SCALE GENOMIC DNA]</scope>
    <source>
        <strain evidence="3">G3</strain>
    </source>
</reference>
<sequence length="5828" mass="658140">MEGVVTLYTVSQDAPENYQPFQYYLDYTGDEAVQTAKQYLNIPPNITCNAYVQKADGSTFWLDMIQTLRMQGLEQGNVIGLQYVAPPQPEFNNQPMQALNTDFNQQMPFQDPQFYQPVEQQQFSQFDYSGLQAPPIDSMPYMSTSFDSIIAPFASLEGLQAQFYKTDDFSDAAQFATGMFANFNFNFAMQEPETIGPTIIAKSLNIDDDEVTILGTMNDEYEFNINSSIADFNTNFGWGAASGDAEGGGDVSEEVVTLFTFFAFKEKSVKVIYRVYDNLQDCLQMAFMTMGKDMEEEMAILITQENGSDPVWFAEGKFLSDYNPSQSTEIHLFNRYTSVTVHSQHYKSIKITLDITKPVSELVGDIAQALDLDSYHCFTLCSMENPNQPKYMSIEKSIPEQTKVLKEVIFMRQYYLFSLEDITTMQQAIYAFEDAKELANKSKLELKKEEVLKYAAYNYVATNKGDMTNVPDDVSPYLPQKLGEKGKDAGKGESVQKFLDKYGRRLDHFNAIKNFIGLLRHIPGFAAQSFDCHITTKIHGEDVDMNVIVEVNPYRLLIRDRYGNIEERVSYTEIIYVQCVDTLDIRFAPCAGKNALYQFESDNVDQMYKLICRYREITNKIYTDRGRKFANKGDFHTLITEKTAIYLGATTDLGDQQIKEFKFDRRFSGSILRKACEQYLGVPEDPNHVCVIHLVDTVYRWVKDDDILQTYSLQDGMVVYLLDRNKNIRIHYPDDSVKTVRVDITKTIEEISKDLFKKARLPVMLGYTLWWPDPNKNIIPLDFRLTLPEQVDYYNELYFKRRFYVLTSEVLQATSGAVQTVIECSKYCNEQGFKVEEKDMIMFGLTYLYAMGTRGIHKGKYELADILPPGNNVPANIQNQFAEALKESRAMTQLSAAKKYIGICRGFPDFGVEKHKFSSYKDDYGKGASIKKGSIAIGPFGCTILDSKGSLVYERIPYRAIKQYSSSLSNFKLIFQYHKYTITGFFKIRDSETINMLLTYNINLNHDLQILNKEREAERSHETLLKVNGGWKDEQGRVHGPMIDLRVGVWGESQLKDALWFDLETPQPQVLESALAITATDHNQEYATLIQIFKGINKWLLPHMVLSDVHPYRDGIIYLHPAKLRIKFITSDQRGKTIEIVTTKTVEELIPLIAEKLKFKYYSGYALFKQGKKKLRTLDNWKTITEQINRICDLHFRRFFFIINKAEFEDPDALLQLYYDVKQLVLEAKVDMQLKQAVELAAMSITAEVEKPTSKSVPDNIAPLLPEGMSFHRRNRNDIIDYVNKNKQLSTTEGKIKYINIVRAMPTFGVTRHNCTYIQRDEKGVAEIPSTIMVGPSRTFVVHKTLNEQLAQAEYKHYIKTEYTDTELLIKYSSDKETSTQHILVRASDPSIIASFITKHIDMINKLLLERCKDYDPNSDPLMSKERVVLRTSFGWKVKESDPIQLYDMRANGANLLKRAGKFIKLEEDIEYSPLLKLTDDEYRWIAPDQVLESLFPCDYMLLQIFPTLVNINVHLEGEASRTVTINITKPLKDLIQDIADRLFVDYYIGYTLFIERPNKPPLPLDLFYSIPEQVGEAHDFLFKRRFFSWTREDRQQDFVVRSLYPDVKANIMSGIPTLNDTKPQELAIYMIYAETQEKDPQKIKIPDQNSLFPKRTNSEKINMENIKKYIKTNDPLKPIVAVKKYIQVAKNCPNFGSEIFNVQLSDDTKIKTPADIKVAIGPNGAFFSGKYIKTKPDGTEETVKMNEKVGYPFIHDYFLMVDHVTIRVSQPNGCIRSFYLTSDKAPAFYSVMRQYIEIINPFIKQRERLQSANEDLKKKITGMIDFPIKIAVTRRLDHPNPPQFKFGRNFTGSKIIDLSLFYYVLPIENDKWCLLYRDKNMEFSWFKPYQKLQEFSPDPQDLILLLQKIPQITVANEHGLVHKFDLDITQNIIEQTQITNEYFKQGSHLGFTFYNTTEDNKLHPLNFSFSLPIQTRYYSNLTLRRRFFVFTQEMFDDNLSLFSIYKDSKNFVLSGKLVLNVEKAIELAILSLYAEASDQAKVLEKMVNAKPEQIQLLFPQAIVVENNLAQKFSKALTVQPPLEKSKAARTYINSIMMMPGYGEEVYDIDFLFRDDNMEGDTIEFQPGRISLSPRSILLINNQAFIVGEIFYPFLADWLVIDSTNNSVCSDILAVNDQMVIVFQYSDFQGNSYSVEVHSKDIAVIASYISNLLEIFDMPNIGTIIDYNQGLNFKREVVVEEDFDIDYFQHDFDQITSLDLDLGVNDTLFHRDDDDVVIDDMGISFEKKEINEQEVNFADATTDIVDEDLEWRANTDGLQHQRTGRLLDMLQVQLDIPTEEIENLNPNQLFQQFATLNDAINTFVQECDNDDLRDRFLNIRSNIDALCDTTQSILQNDQELSPFAEQIHAQLVTALQAIPVARSTSDFVFENFKVTIKDQINQTPNLIKREMPEISKGLIGISDEQELIADTLLKHAAHLKAHNIDTFEIQAKLRNTSSTLTRLASTLAEQKNVTMITPHLVPQFQTASAELAEVGAILDTLKQDGVSIEDLGEAHSKFKQLLAATHAMIKEQTQQSSEIQKRDTLIVMGNDANIPDLIRQLDDLPNNKINSLTDDAKAMVKSAYDAIDELKKVLSQLNNMPTSEAARLESIAHLHRTNEAIKDALIQLQKLPFGGEHQPVLMKLMDIQKLVANQLDYISTRNITPISVAKVNDDINYLLNFVGRLNRQTIDQIGENNMEIINKLKDYQYNLAQQQSALMANTVDQNAVSKAQSLILQLKAELPEINSSISRVAGITRDANIPVIMERLDLNIYKAINDPIAEGENLALCDYVLKTQESNYAVANLINELTAISKLPAVCEDPELSFRCAKSIEMSQKTYLDINDVRNDIVQNPYSKSAQDACRDAIVRNLATMKEIQVLAHRVADVAQNVKVDQLTDETISSYSNVLHALNNAQVDKLPELSMKSQSKPELLSKVTPEDVQKVIDALTNIIHVTTYYAGLPEVVSNPDLYNAASNYYNTFYQQYQQVQQMMNNPTPDLYEIVKDIKARSNNLHKVAMQLPTYANTPNSDKSIPSIVALLEQMQPEVDVQSQSEVVVTFDDIKKQLKDTSPKIKSLNHLIKKLKKADNVKENKAIIEILEDWSKSLTNAADKLNVHAVESTYNKSLAMSDKAGLLVAQRKLVVIPLKVKQVLTKEQSEELGASMSAFNTSALASIALIRNLPRSKKIELNKTKLPRITEDTEIDDCVPLLQDYASRIRLILDQFANLPQIQESANSLNLLNQMRKSFEYIDYDNLKRIGEKQLSEKLVSIHNATPGIISACELLQPLADSDALTVAFKGFNDFSNSIYKMISVPHMNNAKSQEFISQVMPQLQQVDAAITKVQSNPAIQSNLLLSSSIRIIQNMVQQQLRELPTLKPRRVQQACDDIYGSICAVLPQIYEINNISELEDSLQSLGYTTETYTALPAQRKAKTESLIIKDQLISKQALKSLVEHLDTNLTNDINEIDSELYQNITESLKVINDHQNNVPQSIRLAIKDLIPLMARKNNTAIIPSCRLITNVDNSYENKTETQTQIAVSATVSAAQTLLKMNKAMKYLQDQIRDNARKFGPEVQYYETKALSSLKDSDAKLLVECRTLPAAILNIEQLHNNRSDIALLIQALKDNEIVKGIVQPLEESLVFFNNTLHEVDNSFASILLNNLERIAYTLDRINIDHPQLTTPQVMDFLHQVTPYLKNVNRQTNVGRRDLAQVCRIYQHFLANVYNHINYKKKQEEKDVRESVEKLDPFKNLIELYANPLTFNDKADTLNHLLASLILASKTFEHVKQEAQQNPEQAATLLASTCDLIQEVEMTNSIAEQFGYSDPVSKEKITKVTSKIEEITAKSHAGMTQTTASDLTELSILLCDLVEMITKQQEIDFNSQDANIQIKDVNTELYLSSITDQSCYNLALQSNQLMQGLKEKMKTLKAARANNYQASTNVKDFVKKQATQAALSASSLSVSLNPTLSITSLDPHIIAPAVIQSVQYGPVYAAAVPILQQPKLSSSNTQLMIQQRLEALRQKELSEFPDVVKQLSNKSYSAFTPDQITDSIMSIQDLLSKVDNSQAIEEALSRLTPSQVLAQQHVLKFAIEGLTNETIDAQIVTSDQGLSATKLSLLEATAHKQATSPSELKIRTVSDINSAMMKDLSLVNLLESLQAVSQHMISQTPELCRFVNTPEGQQLFRSPLDAGQIIEAQQQILRQIALSDSQENLAAYTRTFTPAQMINQQRLITQTINMLTSDEVYDIINDSNVGTTPIEILKAANIKVQNNLKESGEENNTSLIDIASLHKSQEFINDLMERVQLAQALMTVQNAHDAATPGLHAKIEKIDVAQPIVGQFLEQLCPVLKTQIEYCNSPQQFAEVIAQMKTEDIDSQQSYIAFLAGALTTLPRQELNNIPTVSFQESARGIIERVTNKVNDILYNSPEQLADVNPIDDETNYDEFTKHIQVLNSCITANNMERILSQIRSNSQSIDQQIKSEKLQEVFNDSKFGVNEANELRNNLLVLNDLANQSNEELDQRIKSLSDEKLVQSYSVVIANLLRLSNLDSVAQKVKAKGAEARIFDRSLLIQAEPHKGIAQHPIAEVLPEVAAINDELLKTYKDLAITTLSTNLSKLSFEYAKSLVKPPQQIHQLLAEQRSVFTLEKISGLQQTMYQQIYTISQQEQQVVDTIAQTPETDKAGIESMLANLAQLFQTPEYLNACTNDINFIPNDLNDPKIIDQTNQVSAATIAMKLIQYQQQILQQNMDIIAQMPLQNSYVLEKVCATAKEAQNRAFITSKLISLQKELLTKNEQLAKMVEQGRQQGSMKINISPEQLVQLQCEVKSLVSTQATASRIVPLAAGNDQDQLNRLCVINNLVSIVKPEQTVVTAFSNLNDFNSLFADMYNTTTVPVSISSILTNKPKTELMATANAAQTAAGLLPLLAQFSTLPISECSNIFSSSNVEAINILNKLMTPISQMDRDILVQQLADLTPQLVASLSRVSSSISDPAVKSVIIPDPTIILQTVNEIQMNAYDLNDPHKLGRYRQMCSYLMQISKNLAAALVQPQNVNFEFKPVTNCAKIVAALKANDISKLHAEIIEFKALKTAAIAMKKEDPIIDAQLVNISQIEDAINSYYISGVGADKNILPALKDSEKKTIDLIQSQTPNPFQVIDGLQNPVMIEQIFTDARKNLDQSTINLISAVNSRDNVREQDLISEIIKSVADSQAAMFRGIELANCNSAPVYTDYIHMINSSMGALHSIIEIGKSSSVSSTQIKRATRSFNRMIASLEDMIDEQDISKPQAPTTKLEQVRLDFIKSLANSTRNIITTVSASATSKIPESFASIMSIEKPRLESATIQLHDAYASLVQVNTDPTAGNDFSKEFEQLFSVFNEFNKVINVTKAPPLEKVTTQLINIFENMNHTIVQLDRLTDRDIRVPDMENAEKLPKGFQLPPIPDTTGMTSAQAIPKFEQSVQKYSDAENKFYKTLQDSHVKNLVLVEAIKPVYDAVKEVTQSLLAASVTVLNLDAQRTMTNCASIISDNFDQLINSLRDKFLLKGEFDIVSQKSRQEIRSSIAIATTTARSALKKEEEEQRQYAATVAKYTAVINPLQTTKAQIDALQNSVSSMPPSLATELCNSMIKPSQGISQTLLTILLFSKDHDGAIRNIDSVLPLVNQISEQLSQTNESIKKVMEGVDEPETITSQAMRKLSEIAQQFMKDTDTKNNDAKKLIDLVGTFGQACAGIARTSEQALETKKQRAQATSQTVIGQGGKVLGKALVLPKTNLMKRLELESRVIKARIILERSEKKLQAMN</sequence>
<dbReference type="InterPro" id="IPR019749">
    <property type="entry name" value="Band_41_domain"/>
</dbReference>
<feature type="domain" description="FERM" evidence="2">
    <location>
        <begin position="1510"/>
        <end position="1804"/>
    </location>
</feature>
<keyword evidence="1" id="KW-0175">Coiled coil</keyword>
<dbReference type="KEGG" id="tva:4760603"/>